<name>A0A836HHI8_LEIEN</name>
<dbReference type="RefSeq" id="XP_067692314.1">
    <property type="nucleotide sequence ID" value="XM_067835748.1"/>
</dbReference>
<evidence type="ECO:0000256" key="1">
    <source>
        <dbReference type="SAM" id="MobiDB-lite"/>
    </source>
</evidence>
<reference evidence="2 3" key="1">
    <citation type="submission" date="2021-02" db="EMBL/GenBank/DDBJ databases">
        <title>Leishmania (Mundinia) enrietti genome sequencing and assembly.</title>
        <authorList>
            <person name="Almutairi H."/>
            <person name="Gatherer D."/>
        </authorList>
    </citation>
    <scope>NUCLEOTIDE SEQUENCE [LARGE SCALE GENOMIC DNA]</scope>
    <source>
        <strain evidence="2">CUR178</strain>
    </source>
</reference>
<dbReference type="AlphaFoldDB" id="A0A836HHI8"/>
<proteinExistence type="predicted"/>
<organism evidence="2 3">
    <name type="scientific">Leishmania enriettii</name>
    <dbReference type="NCBI Taxonomy" id="5663"/>
    <lineage>
        <taxon>Eukaryota</taxon>
        <taxon>Discoba</taxon>
        <taxon>Euglenozoa</taxon>
        <taxon>Kinetoplastea</taxon>
        <taxon>Metakinetoplastina</taxon>
        <taxon>Trypanosomatida</taxon>
        <taxon>Trypanosomatidae</taxon>
        <taxon>Leishmaniinae</taxon>
        <taxon>Leishmania</taxon>
    </lineage>
</organism>
<dbReference type="Proteomes" id="UP000674179">
    <property type="component" value="Chromosome 26"/>
</dbReference>
<evidence type="ECO:0000313" key="2">
    <source>
        <dbReference type="EMBL" id="KAG5476848.1"/>
    </source>
</evidence>
<protein>
    <submittedName>
        <fullName evidence="2">Uncharacterized protein</fullName>
    </submittedName>
</protein>
<comment type="caution">
    <text evidence="2">The sequence shown here is derived from an EMBL/GenBank/DDBJ whole genome shotgun (WGS) entry which is preliminary data.</text>
</comment>
<evidence type="ECO:0000313" key="3">
    <source>
        <dbReference type="Proteomes" id="UP000674179"/>
    </source>
</evidence>
<dbReference type="KEGG" id="lenr:94171258"/>
<gene>
    <name evidence="2" type="ORF">CUR178_04034</name>
</gene>
<accession>A0A836HHI8</accession>
<feature type="region of interest" description="Disordered" evidence="1">
    <location>
        <begin position="119"/>
        <end position="139"/>
    </location>
</feature>
<dbReference type="OrthoDB" id="260089at2759"/>
<dbReference type="GeneID" id="94171258"/>
<sequence length="154" mass="16737">MNSTARAWLSIRRTEEHRLHDGTAAQVERLQALIGGTSQFDVVNRRSLFSAPCPLASFDGSTRVAGANVASAQVISPLSAFCEEERRRREVLSQEETDARITMLCSMLHRALRARDDGEADRGSCSMAGRGSTVSSTAPRLCVPTPFSTGGLRR</sequence>
<keyword evidence="3" id="KW-1185">Reference proteome</keyword>
<dbReference type="EMBL" id="JAFHKP010000026">
    <property type="protein sequence ID" value="KAG5476848.1"/>
    <property type="molecule type" value="Genomic_DNA"/>
</dbReference>